<proteinExistence type="predicted"/>
<keyword evidence="2" id="KW-1185">Reference proteome</keyword>
<organism evidence="1 2">
    <name type="scientific">Nitrospina watsonii</name>
    <dbReference type="NCBI Taxonomy" id="1323948"/>
    <lineage>
        <taxon>Bacteria</taxon>
        <taxon>Pseudomonadati</taxon>
        <taxon>Nitrospinota/Tectimicrobiota group</taxon>
        <taxon>Nitrospinota</taxon>
        <taxon>Nitrospinia</taxon>
        <taxon>Nitrospinales</taxon>
        <taxon>Nitrospinaceae</taxon>
        <taxon>Nitrospina</taxon>
    </lineage>
</organism>
<gene>
    <name evidence="1" type="ORF">NSPWAT_0058</name>
</gene>
<dbReference type="Proteomes" id="UP001157733">
    <property type="component" value="Chromosome"/>
</dbReference>
<evidence type="ECO:0000313" key="1">
    <source>
        <dbReference type="EMBL" id="CAI2716918.1"/>
    </source>
</evidence>
<evidence type="ECO:0000313" key="2">
    <source>
        <dbReference type="Proteomes" id="UP001157733"/>
    </source>
</evidence>
<sequence length="62" mass="6780">MGAILNLSCYHRTQSGGRGPSQNGYCPVVRAMIHGRNSEFILLSPDSVRRAWPVAKWLLPGG</sequence>
<accession>A0ABM9H9V4</accession>
<name>A0ABM9H9V4_9BACT</name>
<protein>
    <submittedName>
        <fullName evidence="1">Uncharacterized protein</fullName>
    </submittedName>
</protein>
<reference evidence="1 2" key="1">
    <citation type="submission" date="2022-09" db="EMBL/GenBank/DDBJ databases">
        <authorList>
            <person name="Kop L."/>
        </authorList>
    </citation>
    <scope>NUCLEOTIDE SEQUENCE [LARGE SCALE GENOMIC DNA]</scope>
    <source>
        <strain evidence="1 2">347</strain>
    </source>
</reference>
<dbReference type="EMBL" id="OX336137">
    <property type="protein sequence ID" value="CAI2716918.1"/>
    <property type="molecule type" value="Genomic_DNA"/>
</dbReference>